<protein>
    <submittedName>
        <fullName evidence="1">Uncharacterized protein</fullName>
    </submittedName>
</protein>
<dbReference type="Proteomes" id="UP001055811">
    <property type="component" value="Linkage Group LG03"/>
</dbReference>
<reference evidence="1 2" key="2">
    <citation type="journal article" date="2022" name="Mol. Ecol. Resour.">
        <title>The genomes of chicory, endive, great burdock and yacon provide insights into Asteraceae paleo-polyploidization history and plant inulin production.</title>
        <authorList>
            <person name="Fan W."/>
            <person name="Wang S."/>
            <person name="Wang H."/>
            <person name="Wang A."/>
            <person name="Jiang F."/>
            <person name="Liu H."/>
            <person name="Zhao H."/>
            <person name="Xu D."/>
            <person name="Zhang Y."/>
        </authorList>
    </citation>
    <scope>NUCLEOTIDE SEQUENCE [LARGE SCALE GENOMIC DNA]</scope>
    <source>
        <strain evidence="2">cv. Punajuju</strain>
        <tissue evidence="1">Leaves</tissue>
    </source>
</reference>
<keyword evidence="2" id="KW-1185">Reference proteome</keyword>
<organism evidence="1 2">
    <name type="scientific">Cichorium intybus</name>
    <name type="common">Chicory</name>
    <dbReference type="NCBI Taxonomy" id="13427"/>
    <lineage>
        <taxon>Eukaryota</taxon>
        <taxon>Viridiplantae</taxon>
        <taxon>Streptophyta</taxon>
        <taxon>Embryophyta</taxon>
        <taxon>Tracheophyta</taxon>
        <taxon>Spermatophyta</taxon>
        <taxon>Magnoliopsida</taxon>
        <taxon>eudicotyledons</taxon>
        <taxon>Gunneridae</taxon>
        <taxon>Pentapetalae</taxon>
        <taxon>asterids</taxon>
        <taxon>campanulids</taxon>
        <taxon>Asterales</taxon>
        <taxon>Asteraceae</taxon>
        <taxon>Cichorioideae</taxon>
        <taxon>Cichorieae</taxon>
        <taxon>Cichoriinae</taxon>
        <taxon>Cichorium</taxon>
    </lineage>
</organism>
<evidence type="ECO:0000313" key="2">
    <source>
        <dbReference type="Proteomes" id="UP001055811"/>
    </source>
</evidence>
<evidence type="ECO:0000313" key="1">
    <source>
        <dbReference type="EMBL" id="KAI3765775.1"/>
    </source>
</evidence>
<accession>A0ACB9F4A3</accession>
<sequence length="204" mass="22463">MKTRSAGVRVWLLVSFLWSGTPFSFNPRNADDIFAEFLGFRGAGGGGDGSGMRGVSSFDGGGGSGGSPFGSSGGGFSSGPWKDAPVKRTLPCTLEELYKGTTKKMKTVEEILNINIKPGWKKGMKITFPEKGNGQPNTTPVDLVFIYGLYFMKSNQTILEIRFTGFVIVYKYQIQLRSLRWNSTHLILLIYRWCPISRRGRVAA</sequence>
<proteinExistence type="predicted"/>
<dbReference type="EMBL" id="CM042011">
    <property type="protein sequence ID" value="KAI3765775.1"/>
    <property type="molecule type" value="Genomic_DNA"/>
</dbReference>
<name>A0ACB9F4A3_CICIN</name>
<gene>
    <name evidence="1" type="ORF">L2E82_15819</name>
</gene>
<reference evidence="2" key="1">
    <citation type="journal article" date="2022" name="Mol. Ecol. Resour.">
        <title>The genomes of chicory, endive, great burdock and yacon provide insights into Asteraceae palaeo-polyploidization history and plant inulin production.</title>
        <authorList>
            <person name="Fan W."/>
            <person name="Wang S."/>
            <person name="Wang H."/>
            <person name="Wang A."/>
            <person name="Jiang F."/>
            <person name="Liu H."/>
            <person name="Zhao H."/>
            <person name="Xu D."/>
            <person name="Zhang Y."/>
        </authorList>
    </citation>
    <scope>NUCLEOTIDE SEQUENCE [LARGE SCALE GENOMIC DNA]</scope>
    <source>
        <strain evidence="2">cv. Punajuju</strain>
    </source>
</reference>
<comment type="caution">
    <text evidence="1">The sequence shown here is derived from an EMBL/GenBank/DDBJ whole genome shotgun (WGS) entry which is preliminary data.</text>
</comment>